<accession>A0A2S8S9X1</accession>
<dbReference type="AlphaFoldDB" id="A0A2S8S9X1"/>
<proteinExistence type="inferred from homology"/>
<keyword evidence="5" id="KW-1185">Reference proteome</keyword>
<dbReference type="CDD" id="cd02440">
    <property type="entry name" value="AdoMet_MTases"/>
    <property type="match status" value="1"/>
</dbReference>
<dbReference type="SUPFAM" id="SSF53335">
    <property type="entry name" value="S-adenosyl-L-methionine-dependent methyltransferases"/>
    <property type="match status" value="1"/>
</dbReference>
<evidence type="ECO:0000313" key="4">
    <source>
        <dbReference type="EMBL" id="PQV57518.1"/>
    </source>
</evidence>
<keyword evidence="4" id="KW-0808">Transferase</keyword>
<evidence type="ECO:0000256" key="2">
    <source>
        <dbReference type="ARBA" id="ARBA00013346"/>
    </source>
</evidence>
<dbReference type="GO" id="GO:0004719">
    <property type="term" value="F:protein-L-isoaspartate (D-aspartate) O-methyltransferase activity"/>
    <property type="evidence" value="ECO:0007669"/>
    <property type="project" value="InterPro"/>
</dbReference>
<dbReference type="Gene3D" id="3.40.50.150">
    <property type="entry name" value="Vaccinia Virus protein VP39"/>
    <property type="match status" value="1"/>
</dbReference>
<evidence type="ECO:0000313" key="5">
    <source>
        <dbReference type="Proteomes" id="UP000238338"/>
    </source>
</evidence>
<dbReference type="PANTHER" id="PTHR11579:SF18">
    <property type="entry name" value="PROTEIN-L-ISOASPARTATE O-METHYLTRANSFERASE"/>
    <property type="match status" value="1"/>
</dbReference>
<gene>
    <name evidence="4" type="ORF">LX70_01323</name>
</gene>
<sequence length="217" mass="22725">MTDFAALRTMMVDTQVRPNDVTKFPIIEAMLSVQREAFVPSALRAAAYVGGNLDLGQGRVILEARTLSKMLDALDIQPTDLVLDLGCGLGYSSAVIARMAEAVVAVEEDGDLAAQAEARLAGEDVHNVAVIEAPLNEGAAKHGPYDVIVVEGAAEAVPAAIEAQLKEGGRIACLFMDGALGVARVGYKIDGVVTWRYAFTASAPVLPGFAKAPAFVL</sequence>
<comment type="caution">
    <text evidence="4">The sequence shown here is derived from an EMBL/GenBank/DDBJ whole genome shotgun (WGS) entry which is preliminary data.</text>
</comment>
<organism evidence="4 5">
    <name type="scientific">Albidovulum denitrificans</name>
    <dbReference type="NCBI Taxonomy" id="404881"/>
    <lineage>
        <taxon>Bacteria</taxon>
        <taxon>Pseudomonadati</taxon>
        <taxon>Pseudomonadota</taxon>
        <taxon>Alphaproteobacteria</taxon>
        <taxon>Rhodobacterales</taxon>
        <taxon>Paracoccaceae</taxon>
        <taxon>Albidovulum</taxon>
    </lineage>
</organism>
<dbReference type="Pfam" id="PF01135">
    <property type="entry name" value="PCMT"/>
    <property type="match status" value="1"/>
</dbReference>
<dbReference type="GO" id="GO:0032259">
    <property type="term" value="P:methylation"/>
    <property type="evidence" value="ECO:0007669"/>
    <property type="project" value="UniProtKB-KW"/>
</dbReference>
<keyword evidence="4" id="KW-0489">Methyltransferase</keyword>
<comment type="similarity">
    <text evidence="1">Belongs to the methyltransferase superfamily. L-isoaspartyl/D-aspartyl protein methyltransferase family.</text>
</comment>
<dbReference type="Proteomes" id="UP000238338">
    <property type="component" value="Unassembled WGS sequence"/>
</dbReference>
<evidence type="ECO:0000256" key="3">
    <source>
        <dbReference type="ARBA" id="ARBA00030757"/>
    </source>
</evidence>
<dbReference type="RefSeq" id="WP_105514152.1">
    <property type="nucleotide sequence ID" value="NZ_PVEP01000002.1"/>
</dbReference>
<dbReference type="InterPro" id="IPR000682">
    <property type="entry name" value="PCMT"/>
</dbReference>
<dbReference type="OrthoDB" id="9798496at2"/>
<protein>
    <recommendedName>
        <fullName evidence="2">Protein-L-isoaspartate O-methyltransferase</fullName>
    </recommendedName>
    <alternativeName>
        <fullName evidence="3">Protein L-isoaspartyl methyltransferase</fullName>
    </alternativeName>
</protein>
<dbReference type="GO" id="GO:0005737">
    <property type="term" value="C:cytoplasm"/>
    <property type="evidence" value="ECO:0007669"/>
    <property type="project" value="TreeGrafter"/>
</dbReference>
<dbReference type="EMBL" id="PVEP01000002">
    <property type="protein sequence ID" value="PQV57518.1"/>
    <property type="molecule type" value="Genomic_DNA"/>
</dbReference>
<dbReference type="InterPro" id="IPR029063">
    <property type="entry name" value="SAM-dependent_MTases_sf"/>
</dbReference>
<name>A0A2S8S9X1_9RHOB</name>
<reference evidence="4 5" key="1">
    <citation type="submission" date="2018-02" db="EMBL/GenBank/DDBJ databases">
        <title>Genomic Encyclopedia of Archaeal and Bacterial Type Strains, Phase II (KMG-II): from individual species to whole genera.</title>
        <authorList>
            <person name="Goeker M."/>
        </authorList>
    </citation>
    <scope>NUCLEOTIDE SEQUENCE [LARGE SCALE GENOMIC DNA]</scope>
    <source>
        <strain evidence="4 5">DSM 18921</strain>
    </source>
</reference>
<dbReference type="PANTHER" id="PTHR11579">
    <property type="entry name" value="PROTEIN-L-ISOASPARTATE O-METHYLTRANSFERASE"/>
    <property type="match status" value="1"/>
</dbReference>
<evidence type="ECO:0000256" key="1">
    <source>
        <dbReference type="ARBA" id="ARBA00005369"/>
    </source>
</evidence>